<evidence type="ECO:0008006" key="3">
    <source>
        <dbReference type="Google" id="ProtNLM"/>
    </source>
</evidence>
<dbReference type="RefSeq" id="WP_276611787.1">
    <property type="nucleotide sequence ID" value="NZ_WRXO01000001.1"/>
</dbReference>
<dbReference type="InterPro" id="IPR022385">
    <property type="entry name" value="Rhs_assc_core"/>
</dbReference>
<comment type="caution">
    <text evidence="1">The sequence shown here is derived from an EMBL/GenBank/DDBJ whole genome shotgun (WGS) entry which is preliminary data.</text>
</comment>
<dbReference type="AlphaFoldDB" id="A0A6N8J2N3"/>
<keyword evidence="2" id="KW-1185">Reference proteome</keyword>
<evidence type="ECO:0000313" key="1">
    <source>
        <dbReference type="EMBL" id="MVT38948.1"/>
    </source>
</evidence>
<reference evidence="1 2" key="1">
    <citation type="submission" date="2019-12" db="EMBL/GenBank/DDBJ databases">
        <title>The draft genomic sequence of strain Chitinophaga oryziterrae JCM 16595.</title>
        <authorList>
            <person name="Zhang X."/>
        </authorList>
    </citation>
    <scope>NUCLEOTIDE SEQUENCE [LARGE SCALE GENOMIC DNA]</scope>
    <source>
        <strain evidence="1 2">JCM 16595</strain>
    </source>
</reference>
<evidence type="ECO:0000313" key="2">
    <source>
        <dbReference type="Proteomes" id="UP000468388"/>
    </source>
</evidence>
<dbReference type="NCBIfam" id="TIGR03696">
    <property type="entry name" value="Rhs_assc_core"/>
    <property type="match status" value="1"/>
</dbReference>
<dbReference type="Proteomes" id="UP000468388">
    <property type="component" value="Unassembled WGS sequence"/>
</dbReference>
<gene>
    <name evidence="1" type="ORF">GO495_00005</name>
</gene>
<dbReference type="EMBL" id="WRXO01000001">
    <property type="protein sequence ID" value="MVT38948.1"/>
    <property type="molecule type" value="Genomic_DNA"/>
</dbReference>
<proteinExistence type="predicted"/>
<feature type="non-terminal residue" evidence="1">
    <location>
        <position position="1"/>
    </location>
</feature>
<dbReference type="Gene3D" id="2.180.10.10">
    <property type="entry name" value="RHS repeat-associated core"/>
    <property type="match status" value="1"/>
</dbReference>
<organism evidence="1 2">
    <name type="scientific">Chitinophaga oryziterrae</name>
    <dbReference type="NCBI Taxonomy" id="1031224"/>
    <lineage>
        <taxon>Bacteria</taxon>
        <taxon>Pseudomonadati</taxon>
        <taxon>Bacteroidota</taxon>
        <taxon>Chitinophagia</taxon>
        <taxon>Chitinophagales</taxon>
        <taxon>Chitinophagaceae</taxon>
        <taxon>Chitinophaga</taxon>
    </lineage>
</organism>
<accession>A0A6N8J2N3</accession>
<name>A0A6N8J2N3_9BACT</name>
<sequence>GYVYDYFVKDHLGNVRMVLGTQTDTALYVATMETAASAVENALFSNIDNTRTAKPTGYPTDNTTNPNAYVAKLNASNGQKIGPSLVLRVMAGDSITIAVKALYKNAGASTPYTTSSSMVTSILQAFSGGGITDGVHSGTGASAPVNMLTSGVYDGLKSKDSLQNLSGKPKAYLNFALFDDQFNLVDENSGVRQVQGPIDSLVPLVLNKTPIKKTGFLYIYTSNESAQDVFFDNLIVTHNTGPLLEETHYYPFGLTMAGISSNALKSASYPENKKKFQGQEFDNSLDLNWYQFKWRNHDPQIGRFIEIDPLASKYDYNSPYAFSENKVTSHVELEGLEAADFRIERDLRDVSSGKITGEELANRIDIRGKADLIAVGGGLIAGGSVVLSFTYPVDAQIIISAALFGGPSPGAPGSAAANIVAGTSKMATEVGATESLATRAKDVHDALPLQTQSRTTTAVASATTSEGENVTLVASSEPRLRPAQRAALRPGEVEVKGMGHAEQTIINHANANGMKVNEVAASRPICPSCAAAINNSGAKPASELKRINLLAPIKPN</sequence>
<protein>
    <recommendedName>
        <fullName evidence="3">RHS repeat-associated core domain-containing protein</fullName>
    </recommendedName>
</protein>